<reference evidence="1 2" key="1">
    <citation type="submission" date="2017-01" db="EMBL/GenBank/DDBJ databases">
        <title>Genome sequencing of Rhodoferax fermentans JCM 7819.</title>
        <authorList>
            <person name="Kim Y.J."/>
            <person name="Farh M.E.-A."/>
            <person name="Yang D.-C."/>
        </authorList>
    </citation>
    <scope>NUCLEOTIDE SEQUENCE [LARGE SCALE GENOMIC DNA]</scope>
    <source>
        <strain evidence="1 2">JCM 7819</strain>
    </source>
</reference>
<sequence>MPDIQEDNVLEEQRSLADLPLWTDTDAHTKLQQVCERHNVPIDVLTELVTLQRERQHQERARGIFMRFEEILGRMD</sequence>
<dbReference type="Pfam" id="PF20306">
    <property type="entry name" value="Sp-DndD"/>
    <property type="match status" value="1"/>
</dbReference>
<protein>
    <submittedName>
        <fullName evidence="1">Uncharacterized protein</fullName>
    </submittedName>
</protein>
<dbReference type="AlphaFoldDB" id="A0A1T1ANX2"/>
<gene>
    <name evidence="1" type="ORF">RF819_02590</name>
</gene>
<name>A0A1T1ANX2_RHOFE</name>
<dbReference type="RefSeq" id="WP_078363519.1">
    <property type="nucleotide sequence ID" value="NZ_MTJN01000002.1"/>
</dbReference>
<proteinExistence type="predicted"/>
<dbReference type="InterPro" id="IPR046882">
    <property type="entry name" value="Sp-DndD"/>
</dbReference>
<organism evidence="1 2">
    <name type="scientific">Rhodoferax fermentans</name>
    <dbReference type="NCBI Taxonomy" id="28066"/>
    <lineage>
        <taxon>Bacteria</taxon>
        <taxon>Pseudomonadati</taxon>
        <taxon>Pseudomonadota</taxon>
        <taxon>Betaproteobacteria</taxon>
        <taxon>Burkholderiales</taxon>
        <taxon>Comamonadaceae</taxon>
        <taxon>Rhodoferax</taxon>
    </lineage>
</organism>
<dbReference type="STRING" id="28066.RF819_02590"/>
<accession>A0A1T1ANX2</accession>
<comment type="caution">
    <text evidence="1">The sequence shown here is derived from an EMBL/GenBank/DDBJ whole genome shotgun (WGS) entry which is preliminary data.</text>
</comment>
<keyword evidence="2" id="KW-1185">Reference proteome</keyword>
<evidence type="ECO:0000313" key="2">
    <source>
        <dbReference type="Proteomes" id="UP000190750"/>
    </source>
</evidence>
<dbReference type="EMBL" id="MTJN01000002">
    <property type="protein sequence ID" value="OOV05737.1"/>
    <property type="molecule type" value="Genomic_DNA"/>
</dbReference>
<dbReference type="Proteomes" id="UP000190750">
    <property type="component" value="Unassembled WGS sequence"/>
</dbReference>
<evidence type="ECO:0000313" key="1">
    <source>
        <dbReference type="EMBL" id="OOV05737.1"/>
    </source>
</evidence>